<dbReference type="EMBL" id="NVQR01000022">
    <property type="protein sequence ID" value="PCH63273.1"/>
    <property type="molecule type" value="Genomic_DNA"/>
</dbReference>
<dbReference type="InterPro" id="IPR000160">
    <property type="entry name" value="GGDEF_dom"/>
</dbReference>
<dbReference type="NCBIfam" id="TIGR00254">
    <property type="entry name" value="GGDEF"/>
    <property type="match status" value="1"/>
</dbReference>
<comment type="catalytic activity">
    <reaction evidence="3">
        <text>2 GTP = 3',3'-c-di-GMP + 2 diphosphate</text>
        <dbReference type="Rhea" id="RHEA:24898"/>
        <dbReference type="ChEBI" id="CHEBI:33019"/>
        <dbReference type="ChEBI" id="CHEBI:37565"/>
        <dbReference type="ChEBI" id="CHEBI:58805"/>
        <dbReference type="EC" id="2.7.7.65"/>
    </reaction>
</comment>
<sequence>MRSDISKIDNRVYIEQIKGIYKQSTTAIISPIVIGAAYVSIFWGEADHTLLLIWLSCIVAVAILRIAPAIYFPKRKSDENIELWGRLHISLSLCGSLVWGVAFVAFASTEKHILNVIIVLFMTGICAISTSSYIGYLKSQLAYFLPAVVLGTVNLLLIGNNKDISLAIGMMIYISILLRNSNRTNRMIVDAIKLNFQFEDEIEKRKGVEKELLEFSRRDGLTGLFNRRHFDEMLLVELQRAQRSAHPLSLVLFDIDYFKKFNDTYGHVEGDHCLQEVSRVIQEAVQRPGDLTARYGGEEIVAILPNTNSKNAYAISTTILEKIRALKIPHLASNLQHCKFVTTSAGVATIIPTTDTKPSDLIKLADEALYHAKGAGRNRVCESL</sequence>
<name>A0A2A4MTL5_9GAMM</name>
<dbReference type="PROSITE" id="PS50887">
    <property type="entry name" value="GGDEF"/>
    <property type="match status" value="1"/>
</dbReference>
<dbReference type="PANTHER" id="PTHR45138">
    <property type="entry name" value="REGULATORY COMPONENTS OF SENSORY TRANSDUCTION SYSTEM"/>
    <property type="match status" value="1"/>
</dbReference>
<gene>
    <name evidence="6" type="ORF">COC19_01230</name>
</gene>
<dbReference type="PANTHER" id="PTHR45138:SF9">
    <property type="entry name" value="DIGUANYLATE CYCLASE DGCM-RELATED"/>
    <property type="match status" value="1"/>
</dbReference>
<protein>
    <recommendedName>
        <fullName evidence="2">diguanylate cyclase</fullName>
        <ecNumber evidence="2">2.7.7.65</ecNumber>
    </recommendedName>
</protein>
<evidence type="ECO:0000313" key="7">
    <source>
        <dbReference type="Proteomes" id="UP000218172"/>
    </source>
</evidence>
<dbReference type="AlphaFoldDB" id="A0A2A4MTL5"/>
<feature type="transmembrane region" description="Helical" evidence="4">
    <location>
        <begin position="20"/>
        <end position="43"/>
    </location>
</feature>
<dbReference type="SUPFAM" id="SSF55073">
    <property type="entry name" value="Nucleotide cyclase"/>
    <property type="match status" value="1"/>
</dbReference>
<accession>A0A2A4MTL5</accession>
<dbReference type="InterPro" id="IPR050469">
    <property type="entry name" value="Diguanylate_Cyclase"/>
</dbReference>
<keyword evidence="4" id="KW-0812">Transmembrane</keyword>
<dbReference type="Proteomes" id="UP000218172">
    <property type="component" value="Unassembled WGS sequence"/>
</dbReference>
<dbReference type="EC" id="2.7.7.65" evidence="2"/>
<keyword evidence="4" id="KW-1133">Transmembrane helix</keyword>
<dbReference type="Gene3D" id="3.30.70.270">
    <property type="match status" value="1"/>
</dbReference>
<feature type="transmembrane region" description="Helical" evidence="4">
    <location>
        <begin position="49"/>
        <end position="71"/>
    </location>
</feature>
<evidence type="ECO:0000259" key="5">
    <source>
        <dbReference type="PROSITE" id="PS50887"/>
    </source>
</evidence>
<dbReference type="FunFam" id="3.30.70.270:FF:000001">
    <property type="entry name" value="Diguanylate cyclase domain protein"/>
    <property type="match status" value="1"/>
</dbReference>
<reference evidence="7" key="1">
    <citation type="submission" date="2017-08" db="EMBL/GenBank/DDBJ databases">
        <title>A dynamic microbial community with high functional redundancy inhabits the cold, oxic subseafloor aquifer.</title>
        <authorList>
            <person name="Tully B.J."/>
            <person name="Wheat C.G."/>
            <person name="Glazer B.T."/>
            <person name="Huber J.A."/>
        </authorList>
    </citation>
    <scope>NUCLEOTIDE SEQUENCE [LARGE SCALE GENOMIC DNA]</scope>
</reference>
<evidence type="ECO:0000256" key="2">
    <source>
        <dbReference type="ARBA" id="ARBA00012528"/>
    </source>
</evidence>
<dbReference type="SMART" id="SM00267">
    <property type="entry name" value="GGDEF"/>
    <property type="match status" value="1"/>
</dbReference>
<keyword evidence="4" id="KW-0472">Membrane</keyword>
<comment type="cofactor">
    <cofactor evidence="1">
        <name>Mg(2+)</name>
        <dbReference type="ChEBI" id="CHEBI:18420"/>
    </cofactor>
</comment>
<evidence type="ECO:0000313" key="6">
    <source>
        <dbReference type="EMBL" id="PCH63273.1"/>
    </source>
</evidence>
<evidence type="ECO:0000256" key="1">
    <source>
        <dbReference type="ARBA" id="ARBA00001946"/>
    </source>
</evidence>
<dbReference type="GO" id="GO:0043709">
    <property type="term" value="P:cell adhesion involved in single-species biofilm formation"/>
    <property type="evidence" value="ECO:0007669"/>
    <property type="project" value="TreeGrafter"/>
</dbReference>
<dbReference type="InterPro" id="IPR029787">
    <property type="entry name" value="Nucleotide_cyclase"/>
</dbReference>
<feature type="transmembrane region" description="Helical" evidence="4">
    <location>
        <begin position="164"/>
        <end position="180"/>
    </location>
</feature>
<dbReference type="GO" id="GO:1902201">
    <property type="term" value="P:negative regulation of bacterial-type flagellum-dependent cell motility"/>
    <property type="evidence" value="ECO:0007669"/>
    <property type="project" value="TreeGrafter"/>
</dbReference>
<feature type="transmembrane region" description="Helical" evidence="4">
    <location>
        <begin position="83"/>
        <end position="107"/>
    </location>
</feature>
<dbReference type="InterPro" id="IPR043128">
    <property type="entry name" value="Rev_trsase/Diguanyl_cyclase"/>
</dbReference>
<dbReference type="Pfam" id="PF00990">
    <property type="entry name" value="GGDEF"/>
    <property type="match status" value="1"/>
</dbReference>
<feature type="transmembrane region" description="Helical" evidence="4">
    <location>
        <begin position="141"/>
        <end position="158"/>
    </location>
</feature>
<feature type="domain" description="GGDEF" evidence="5">
    <location>
        <begin position="246"/>
        <end position="384"/>
    </location>
</feature>
<evidence type="ECO:0000256" key="4">
    <source>
        <dbReference type="SAM" id="Phobius"/>
    </source>
</evidence>
<dbReference type="GO" id="GO:0052621">
    <property type="term" value="F:diguanylate cyclase activity"/>
    <property type="evidence" value="ECO:0007669"/>
    <property type="project" value="UniProtKB-EC"/>
</dbReference>
<proteinExistence type="predicted"/>
<dbReference type="GO" id="GO:0005886">
    <property type="term" value="C:plasma membrane"/>
    <property type="evidence" value="ECO:0007669"/>
    <property type="project" value="TreeGrafter"/>
</dbReference>
<dbReference type="CDD" id="cd01949">
    <property type="entry name" value="GGDEF"/>
    <property type="match status" value="1"/>
</dbReference>
<evidence type="ECO:0000256" key="3">
    <source>
        <dbReference type="ARBA" id="ARBA00034247"/>
    </source>
</evidence>
<feature type="transmembrane region" description="Helical" evidence="4">
    <location>
        <begin position="113"/>
        <end position="134"/>
    </location>
</feature>
<organism evidence="6 7">
    <name type="scientific">SAR86 cluster bacterium</name>
    <dbReference type="NCBI Taxonomy" id="2030880"/>
    <lineage>
        <taxon>Bacteria</taxon>
        <taxon>Pseudomonadati</taxon>
        <taxon>Pseudomonadota</taxon>
        <taxon>Gammaproteobacteria</taxon>
        <taxon>SAR86 cluster</taxon>
    </lineage>
</organism>
<comment type="caution">
    <text evidence="6">The sequence shown here is derived from an EMBL/GenBank/DDBJ whole genome shotgun (WGS) entry which is preliminary data.</text>
</comment>